<dbReference type="Pfam" id="PF01487">
    <property type="entry name" value="DHquinase_I"/>
    <property type="match status" value="2"/>
</dbReference>
<feature type="domain" description="Quinate/shikimate 5-dehydrogenase/glutamyl-tRNA reductase" evidence="6">
    <location>
        <begin position="853"/>
        <end position="923"/>
    </location>
</feature>
<dbReference type="GO" id="GO:0004764">
    <property type="term" value="F:shikimate 3-dehydrogenase (NADP+) activity"/>
    <property type="evidence" value="ECO:0007669"/>
    <property type="project" value="UniProtKB-EC"/>
</dbReference>
<dbReference type="HAMAP" id="MF_00214">
    <property type="entry name" value="AroD"/>
    <property type="match status" value="1"/>
</dbReference>
<evidence type="ECO:0000256" key="3">
    <source>
        <dbReference type="ARBA" id="ARBA00022857"/>
    </source>
</evidence>
<dbReference type="InterPro" id="IPR013785">
    <property type="entry name" value="Aldolase_TIM"/>
</dbReference>
<dbReference type="FunFam" id="3.40.50.10860:FF:000009">
    <property type="entry name" value="Bifunctional 3-dehydroquinate dehydratase/shikimate dehydrogenase, chloroplastic"/>
    <property type="match status" value="1"/>
</dbReference>
<gene>
    <name evidence="9" type="ORF">L484_010212</name>
</gene>
<dbReference type="PANTHER" id="PTHR21089:SF12">
    <property type="entry name" value="BIFUNCTIONAL 3-DEHYDROQUINATE DEHYDRATASE_SHIKIMATE DEHYDROGENASE, CHLOROPLASTIC"/>
    <property type="match status" value="1"/>
</dbReference>
<feature type="domain" description="Shikimate dehydrogenase substrate binding N-terminal" evidence="7">
    <location>
        <begin position="226"/>
        <end position="306"/>
    </location>
</feature>
<keyword evidence="5" id="KW-0057">Aromatic amino acid biosynthesis</keyword>
<accession>W9R4C9</accession>
<dbReference type="Gene3D" id="3.40.50.720">
    <property type="entry name" value="NAD(P)-binding Rossmann-like Domain"/>
    <property type="match status" value="2"/>
</dbReference>
<dbReference type="InterPro" id="IPR001381">
    <property type="entry name" value="DHquinase_I"/>
</dbReference>
<sequence length="1007" mass="109895">MAQSIEQMVSQMHQAKAQGADMVEIRLDCIDNFQPRNDLETILRNKPLPVLTVYRRKQEGGLYEGDERARVEALHLAQELGADYVEYDLEVASKLVEENKKERSRDSKIIVSCYVNGVTPSEEDLSHIVASIQATGADIAKLVINAADITELPRIFHLLSCCQVPLIAYSSGERGLISQILSPKYGGFMVYGTIEGDSVPGLPTLASLREAYKVHYINEETKVFGLISKPVGHSKGPILHNPVLRHANFNGVYVPMLVDDLQKFFGAYPSHDFVGFSVGIPYKEAVIGFCNEVHPLAQSIAAANTIIRRPGNGELVGYNTDCEAAITAIEDALIKEHISINGKTAMNAPLYGKMFVLVGAGGAGRALAFGARSRGARVVVFDIDFDRAKSLACAVNGEVRRFKDLDQFQPEKGAVLANATPIGMHPNTDRIPVSEASLGDYQLVFDSVYNPRKTRLLKEAEVSGAIVVSGVEMFLRQAVGQFNLFTGGQVGYGARRNSTLICAPVMAESVDQMVEQMRKANQLGADLVELRVDFMKNFRPRHDLEILIQYCPLPTLVTYRPVWEGGRYKGDERKRQEALRIALEVGADYIDVELKVAHEFFDYIEGKKPDKSKIIVSSHNYQNTPPVEEIGDLVARIQATGADIVKIATTALDITDSARVFQVLVHCQVPMIGLVMGEKGLISRVLCAKFGGFLTFGSLEAGFISAPGQPTLKELLDLYNFRQIGYDTKVHGVIGNPIGHSKSPHIYNAAFKSVGFNGIYLPLLVDSVTSFLDTYSSPDFVGYSYTIPHKEAGLKCCDEVDPIAKAIGAINCMIRRPTDGKLMGYNVDYLGAISAIEERLKGLKGTNHASGSALAGKLFVVIGAGGAGKALAYGAKEEGARVVVANRTYDKAKELASKVGGGAITLAELENFRPEDGMILANTTSVGMKPRVDDTPIPKKALKHYSLVFDAVYTPKLTRLLREAQESGAAIVYGTEMLVNQAFVQFERFTGFPAPKELIRDVLARNA</sequence>
<keyword evidence="10" id="KW-1185">Reference proteome</keyword>
<dbReference type="GO" id="GO:0003855">
    <property type="term" value="F:3-dehydroquinate dehydratase activity"/>
    <property type="evidence" value="ECO:0007669"/>
    <property type="project" value="InterPro"/>
</dbReference>
<dbReference type="Pfam" id="PF08501">
    <property type="entry name" value="Shikimate_dh_N"/>
    <property type="match status" value="2"/>
</dbReference>
<dbReference type="InterPro" id="IPR011342">
    <property type="entry name" value="Shikimate_DH"/>
</dbReference>
<dbReference type="NCBIfam" id="TIGR01093">
    <property type="entry name" value="aroD"/>
    <property type="match status" value="1"/>
</dbReference>
<dbReference type="GO" id="GO:0009073">
    <property type="term" value="P:aromatic amino acid family biosynthetic process"/>
    <property type="evidence" value="ECO:0007669"/>
    <property type="project" value="UniProtKB-KW"/>
</dbReference>
<dbReference type="Gene3D" id="3.20.20.70">
    <property type="entry name" value="Aldolase class I"/>
    <property type="match status" value="2"/>
</dbReference>
<feature type="domain" description="SDH C-terminal" evidence="8">
    <location>
        <begin position="974"/>
        <end position="1003"/>
    </location>
</feature>
<dbReference type="Pfam" id="PF01488">
    <property type="entry name" value="Shikimate_DH"/>
    <property type="match status" value="1"/>
</dbReference>
<dbReference type="InterPro" id="IPR022893">
    <property type="entry name" value="Shikimate_DH_fam"/>
</dbReference>
<evidence type="ECO:0000259" key="6">
    <source>
        <dbReference type="Pfam" id="PF01488"/>
    </source>
</evidence>
<dbReference type="InterPro" id="IPR006151">
    <property type="entry name" value="Shikm_DH/Glu-tRNA_Rdtase"/>
</dbReference>
<dbReference type="PANTHER" id="PTHR21089">
    <property type="entry name" value="SHIKIMATE DEHYDROGENASE"/>
    <property type="match status" value="1"/>
</dbReference>
<dbReference type="GO" id="GO:0008652">
    <property type="term" value="P:amino acid biosynthetic process"/>
    <property type="evidence" value="ECO:0007669"/>
    <property type="project" value="UniProtKB-KW"/>
</dbReference>
<protein>
    <recommendedName>
        <fullName evidence="1">shikimate dehydrogenase (NADP(+))</fullName>
        <ecNumber evidence="1">1.1.1.25</ecNumber>
    </recommendedName>
</protein>
<name>W9R4C9_9ROSA</name>
<dbReference type="CDD" id="cd01065">
    <property type="entry name" value="NAD_bind_Shikimate_DH"/>
    <property type="match status" value="2"/>
</dbReference>
<dbReference type="FunFam" id="3.20.20.70:FF:000142">
    <property type="entry name" value="bifunctional 3-dehydroquinate dehydratase/shikimate dehydrogenase, chloroplastic"/>
    <property type="match status" value="2"/>
</dbReference>
<dbReference type="NCBIfam" id="TIGR00507">
    <property type="entry name" value="aroE"/>
    <property type="match status" value="1"/>
</dbReference>
<evidence type="ECO:0000256" key="2">
    <source>
        <dbReference type="ARBA" id="ARBA00022605"/>
    </source>
</evidence>
<dbReference type="GO" id="GO:0050661">
    <property type="term" value="F:NADP binding"/>
    <property type="evidence" value="ECO:0007669"/>
    <property type="project" value="InterPro"/>
</dbReference>
<dbReference type="InterPro" id="IPR013708">
    <property type="entry name" value="Shikimate_DH-bd_N"/>
</dbReference>
<proteinExistence type="inferred from homology"/>
<evidence type="ECO:0000313" key="9">
    <source>
        <dbReference type="EMBL" id="EXB67646.1"/>
    </source>
</evidence>
<dbReference type="SUPFAM" id="SSF53223">
    <property type="entry name" value="Aminoacid dehydrogenase-like, N-terminal domain"/>
    <property type="match status" value="2"/>
</dbReference>
<feature type="domain" description="Shikimate dehydrogenase substrate binding N-terminal" evidence="7">
    <location>
        <begin position="733"/>
        <end position="812"/>
    </location>
</feature>
<evidence type="ECO:0000259" key="7">
    <source>
        <dbReference type="Pfam" id="PF08501"/>
    </source>
</evidence>
<evidence type="ECO:0000256" key="4">
    <source>
        <dbReference type="ARBA" id="ARBA00023002"/>
    </source>
</evidence>
<dbReference type="eggNOG" id="KOG0692">
    <property type="taxonomic scope" value="Eukaryota"/>
</dbReference>
<dbReference type="EMBL" id="KE344566">
    <property type="protein sequence ID" value="EXB67646.1"/>
    <property type="molecule type" value="Genomic_DNA"/>
</dbReference>
<dbReference type="InterPro" id="IPR036291">
    <property type="entry name" value="NAD(P)-bd_dom_sf"/>
</dbReference>
<dbReference type="SUPFAM" id="SSF51569">
    <property type="entry name" value="Aldolase"/>
    <property type="match status" value="2"/>
</dbReference>
<keyword evidence="3" id="KW-0521">NADP</keyword>
<dbReference type="SUPFAM" id="SSF51735">
    <property type="entry name" value="NAD(P)-binding Rossmann-fold domains"/>
    <property type="match status" value="2"/>
</dbReference>
<dbReference type="HAMAP" id="MF_00222">
    <property type="entry name" value="Shikimate_DH_AroE"/>
    <property type="match status" value="2"/>
</dbReference>
<organism evidence="9 10">
    <name type="scientific">Morus notabilis</name>
    <dbReference type="NCBI Taxonomy" id="981085"/>
    <lineage>
        <taxon>Eukaryota</taxon>
        <taxon>Viridiplantae</taxon>
        <taxon>Streptophyta</taxon>
        <taxon>Embryophyta</taxon>
        <taxon>Tracheophyta</taxon>
        <taxon>Spermatophyta</taxon>
        <taxon>Magnoliopsida</taxon>
        <taxon>eudicotyledons</taxon>
        <taxon>Gunneridae</taxon>
        <taxon>Pentapetalae</taxon>
        <taxon>rosids</taxon>
        <taxon>fabids</taxon>
        <taxon>Rosales</taxon>
        <taxon>Moraceae</taxon>
        <taxon>Moreae</taxon>
        <taxon>Morus</taxon>
    </lineage>
</organism>
<dbReference type="UniPathway" id="UPA00053">
    <property type="reaction ID" value="UER00087"/>
</dbReference>
<dbReference type="InterPro" id="IPR041121">
    <property type="entry name" value="SDH_C"/>
</dbReference>
<dbReference type="EC" id="1.1.1.25" evidence="1"/>
<evidence type="ECO:0000256" key="1">
    <source>
        <dbReference type="ARBA" id="ARBA00012962"/>
    </source>
</evidence>
<dbReference type="GO" id="GO:0019632">
    <property type="term" value="P:shikimate metabolic process"/>
    <property type="evidence" value="ECO:0007669"/>
    <property type="project" value="InterPro"/>
</dbReference>
<evidence type="ECO:0000313" key="10">
    <source>
        <dbReference type="Proteomes" id="UP000030645"/>
    </source>
</evidence>
<evidence type="ECO:0000256" key="5">
    <source>
        <dbReference type="ARBA" id="ARBA00023141"/>
    </source>
</evidence>
<dbReference type="FunFam" id="3.40.50.720:FF:000172">
    <property type="entry name" value="Bifunctional 3-dehydroquinate dehydratase/shikimate dehydrogenase, chloroplastic"/>
    <property type="match status" value="2"/>
</dbReference>
<reference evidence="10" key="1">
    <citation type="submission" date="2013-01" db="EMBL/GenBank/DDBJ databases">
        <title>Draft Genome Sequence of a Mulberry Tree, Morus notabilis C.K. Schneid.</title>
        <authorList>
            <person name="He N."/>
            <person name="Zhao S."/>
        </authorList>
    </citation>
    <scope>NUCLEOTIDE SEQUENCE</scope>
</reference>
<dbReference type="InterPro" id="IPR046346">
    <property type="entry name" value="Aminoacid_DH-like_N_sf"/>
</dbReference>
<dbReference type="Gene3D" id="3.40.50.10860">
    <property type="entry name" value="Leucine Dehydrogenase, chain A, domain 1"/>
    <property type="match status" value="2"/>
</dbReference>
<dbReference type="Pfam" id="PF18317">
    <property type="entry name" value="SDH_C"/>
    <property type="match status" value="1"/>
</dbReference>
<keyword evidence="4" id="KW-0560">Oxidoreductase</keyword>
<keyword evidence="2" id="KW-0028">Amino-acid biosynthesis</keyword>
<dbReference type="AlphaFoldDB" id="W9R4C9"/>
<dbReference type="Proteomes" id="UP000030645">
    <property type="component" value="Unassembled WGS sequence"/>
</dbReference>
<evidence type="ECO:0000259" key="8">
    <source>
        <dbReference type="Pfam" id="PF18317"/>
    </source>
</evidence>
<dbReference type="CDD" id="cd00502">
    <property type="entry name" value="DHQase_I"/>
    <property type="match status" value="2"/>
</dbReference>
<dbReference type="STRING" id="981085.W9R4C9"/>
<dbReference type="GO" id="GO:0009423">
    <property type="term" value="P:chorismate biosynthetic process"/>
    <property type="evidence" value="ECO:0007669"/>
    <property type="project" value="UniProtKB-UniPathway"/>
</dbReference>